<keyword evidence="2" id="KW-0808">Transferase</keyword>
<dbReference type="PANTHER" id="PTHR43591:SF110">
    <property type="entry name" value="RHODANESE DOMAIN-CONTAINING PROTEIN"/>
    <property type="match status" value="1"/>
</dbReference>
<dbReference type="EMBL" id="JAHLFW010000031">
    <property type="protein sequence ID" value="MBU3837298.1"/>
    <property type="molecule type" value="Genomic_DNA"/>
</dbReference>
<reference evidence="2" key="2">
    <citation type="submission" date="2021-04" db="EMBL/GenBank/DDBJ databases">
        <authorList>
            <person name="Gilroy R."/>
        </authorList>
    </citation>
    <scope>NUCLEOTIDE SEQUENCE</scope>
    <source>
        <strain evidence="2">G4-2901</strain>
    </source>
</reference>
<organism evidence="2 3">
    <name type="scientific">Candidatus Phocaeicola faecigallinarum</name>
    <dbReference type="NCBI Taxonomy" id="2838732"/>
    <lineage>
        <taxon>Bacteria</taxon>
        <taxon>Pseudomonadati</taxon>
        <taxon>Bacteroidota</taxon>
        <taxon>Bacteroidia</taxon>
        <taxon>Bacteroidales</taxon>
        <taxon>Bacteroidaceae</taxon>
        <taxon>Phocaeicola</taxon>
    </lineage>
</organism>
<sequence length="206" mass="23533">MNAKENSRKSFDKQAATYDTGKYGAHSRRQYNYILNKISEYNISSLLDVGCGTGEMLRLISETFPKIELRGVDISPNMLDKAKSKIGNAANLILSDSEKLPFDDNSFELVMCNDSFHHYPSPLNVLSEFHRVLKPKGILLISDYCIGFPIRQLMNIFIKYSNDGDVRIYSKKEYLKMLSDSSFRDINYEKINTTGCLITAKKWSKV</sequence>
<comment type="caution">
    <text evidence="2">The sequence shown here is derived from an EMBL/GenBank/DDBJ whole genome shotgun (WGS) entry which is preliminary data.</text>
</comment>
<dbReference type="SUPFAM" id="SSF53335">
    <property type="entry name" value="S-adenosyl-L-methionine-dependent methyltransferases"/>
    <property type="match status" value="1"/>
</dbReference>
<dbReference type="GO" id="GO:0032259">
    <property type="term" value="P:methylation"/>
    <property type="evidence" value="ECO:0007669"/>
    <property type="project" value="UniProtKB-KW"/>
</dbReference>
<keyword evidence="2" id="KW-0489">Methyltransferase</keyword>
<dbReference type="InterPro" id="IPR013216">
    <property type="entry name" value="Methyltransf_11"/>
</dbReference>
<dbReference type="GO" id="GO:0008757">
    <property type="term" value="F:S-adenosylmethionine-dependent methyltransferase activity"/>
    <property type="evidence" value="ECO:0007669"/>
    <property type="project" value="InterPro"/>
</dbReference>
<dbReference type="InterPro" id="IPR029063">
    <property type="entry name" value="SAM-dependent_MTases_sf"/>
</dbReference>
<evidence type="ECO:0000313" key="2">
    <source>
        <dbReference type="EMBL" id="MBU3837298.1"/>
    </source>
</evidence>
<reference evidence="2" key="1">
    <citation type="journal article" date="2021" name="PeerJ">
        <title>Extensive microbial diversity within the chicken gut microbiome revealed by metagenomics and culture.</title>
        <authorList>
            <person name="Gilroy R."/>
            <person name="Ravi A."/>
            <person name="Getino M."/>
            <person name="Pursley I."/>
            <person name="Horton D.L."/>
            <person name="Alikhan N.F."/>
            <person name="Baker D."/>
            <person name="Gharbi K."/>
            <person name="Hall N."/>
            <person name="Watson M."/>
            <person name="Adriaenssens E.M."/>
            <person name="Foster-Nyarko E."/>
            <person name="Jarju S."/>
            <person name="Secka A."/>
            <person name="Antonio M."/>
            <person name="Oren A."/>
            <person name="Chaudhuri R.R."/>
            <person name="La Ragione R."/>
            <person name="Hildebrand F."/>
            <person name="Pallen M.J."/>
        </authorList>
    </citation>
    <scope>NUCLEOTIDE SEQUENCE</scope>
    <source>
        <strain evidence="2">G4-2901</strain>
    </source>
</reference>
<dbReference type="PANTHER" id="PTHR43591">
    <property type="entry name" value="METHYLTRANSFERASE"/>
    <property type="match status" value="1"/>
</dbReference>
<accession>A0A948WYF0</accession>
<gene>
    <name evidence="2" type="ORF">H9777_03060</name>
</gene>
<dbReference type="Proteomes" id="UP000783796">
    <property type="component" value="Unassembled WGS sequence"/>
</dbReference>
<feature type="domain" description="Methyltransferase type 11" evidence="1">
    <location>
        <begin position="47"/>
        <end position="141"/>
    </location>
</feature>
<dbReference type="CDD" id="cd02440">
    <property type="entry name" value="AdoMet_MTases"/>
    <property type="match status" value="1"/>
</dbReference>
<dbReference type="Pfam" id="PF08241">
    <property type="entry name" value="Methyltransf_11"/>
    <property type="match status" value="1"/>
</dbReference>
<dbReference type="Gene3D" id="3.40.50.150">
    <property type="entry name" value="Vaccinia Virus protein VP39"/>
    <property type="match status" value="1"/>
</dbReference>
<evidence type="ECO:0000313" key="3">
    <source>
        <dbReference type="Proteomes" id="UP000783796"/>
    </source>
</evidence>
<evidence type="ECO:0000259" key="1">
    <source>
        <dbReference type="Pfam" id="PF08241"/>
    </source>
</evidence>
<dbReference type="AlphaFoldDB" id="A0A948WYF0"/>
<name>A0A948WYF0_9BACT</name>
<protein>
    <submittedName>
        <fullName evidence="2">Class I SAM-dependent methyltransferase</fullName>
    </submittedName>
</protein>
<proteinExistence type="predicted"/>